<feature type="region of interest" description="Disordered" evidence="1">
    <location>
        <begin position="67"/>
        <end position="91"/>
    </location>
</feature>
<name>M7Z0J7_TRIUA</name>
<accession>M7Z0J7</accession>
<protein>
    <submittedName>
        <fullName evidence="2">Uncharacterized protein</fullName>
    </submittedName>
</protein>
<proteinExistence type="predicted"/>
<organism evidence="2">
    <name type="scientific">Triticum urartu</name>
    <name type="common">Red wild einkorn</name>
    <name type="synonym">Crithodium urartu</name>
    <dbReference type="NCBI Taxonomy" id="4572"/>
    <lineage>
        <taxon>Eukaryota</taxon>
        <taxon>Viridiplantae</taxon>
        <taxon>Streptophyta</taxon>
        <taxon>Embryophyta</taxon>
        <taxon>Tracheophyta</taxon>
        <taxon>Spermatophyta</taxon>
        <taxon>Magnoliopsida</taxon>
        <taxon>Liliopsida</taxon>
        <taxon>Poales</taxon>
        <taxon>Poaceae</taxon>
        <taxon>BOP clade</taxon>
        <taxon>Pooideae</taxon>
        <taxon>Triticodae</taxon>
        <taxon>Triticeae</taxon>
        <taxon>Triticinae</taxon>
        <taxon>Triticum</taxon>
    </lineage>
</organism>
<evidence type="ECO:0000256" key="1">
    <source>
        <dbReference type="SAM" id="MobiDB-lite"/>
    </source>
</evidence>
<feature type="region of interest" description="Disordered" evidence="1">
    <location>
        <begin position="1"/>
        <end position="39"/>
    </location>
</feature>
<gene>
    <name evidence="2" type="ORF">TRIUR3_31760</name>
</gene>
<evidence type="ECO:0000313" key="2">
    <source>
        <dbReference type="EMBL" id="EMS56623.1"/>
    </source>
</evidence>
<reference evidence="2" key="1">
    <citation type="journal article" date="2013" name="Nature">
        <title>Draft genome of the wheat A-genome progenitor Triticum urartu.</title>
        <authorList>
            <person name="Ling H.Q."/>
            <person name="Zhao S."/>
            <person name="Liu D."/>
            <person name="Wang J."/>
            <person name="Sun H."/>
            <person name="Zhang C."/>
            <person name="Fan H."/>
            <person name="Li D."/>
            <person name="Dong L."/>
            <person name="Tao Y."/>
            <person name="Gao C."/>
            <person name="Wu H."/>
            <person name="Li Y."/>
            <person name="Cui Y."/>
            <person name="Guo X."/>
            <person name="Zheng S."/>
            <person name="Wang B."/>
            <person name="Yu K."/>
            <person name="Liang Q."/>
            <person name="Yang W."/>
            <person name="Lou X."/>
            <person name="Chen J."/>
            <person name="Feng M."/>
            <person name="Jian J."/>
            <person name="Zhang X."/>
            <person name="Luo G."/>
            <person name="Jiang Y."/>
            <person name="Liu J."/>
            <person name="Wang Z."/>
            <person name="Sha Y."/>
            <person name="Zhang B."/>
            <person name="Wu H."/>
            <person name="Tang D."/>
            <person name="Shen Q."/>
            <person name="Xue P."/>
            <person name="Zou S."/>
            <person name="Wang X."/>
            <person name="Liu X."/>
            <person name="Wang F."/>
            <person name="Yang Y."/>
            <person name="An X."/>
            <person name="Dong Z."/>
            <person name="Zhang K."/>
            <person name="Zhang X."/>
            <person name="Luo M.C."/>
            <person name="Dvorak J."/>
            <person name="Tong Y."/>
            <person name="Wang J."/>
            <person name="Yang H."/>
            <person name="Li Z."/>
            <person name="Wang D."/>
            <person name="Zhang A."/>
            <person name="Wang J."/>
        </authorList>
    </citation>
    <scope>NUCLEOTIDE SEQUENCE</scope>
</reference>
<dbReference type="AlphaFoldDB" id="M7Z0J7"/>
<sequence>MARGRGGCARGHRRGKRQPKDTRPSAPSRARARRGPRVEELGLLHDLGGGGGGWQRVEAEGTWIGGAATDWMGMDPEVGDECGGGRRDKSP</sequence>
<dbReference type="EMBL" id="KD156010">
    <property type="protein sequence ID" value="EMS56623.1"/>
    <property type="molecule type" value="Genomic_DNA"/>
</dbReference>